<gene>
    <name evidence="5" type="ORF">IE81DRAFT_325048</name>
</gene>
<dbReference type="Proteomes" id="UP000245783">
    <property type="component" value="Unassembled WGS sequence"/>
</dbReference>
<sequence length="344" mass="37091">MLLLFLPHVSTLHALCLATSTPASSRPSSSQLINVIMAPSAVVDNETAEAVVVPQSANTAPYDGTQTPPAIEVASSLDTEPEMKELFGMKKTTTIVTGGARGLGLTIAAAVLESGGDVYCCDILDKPSEPEWTSLLRKAKRYGGEAHYDVLDICDVEKTNALFRSVAQRARFPLKGLVHSAGTMHESLALDYEMEPFRRILKVNVEGTMIVAQATARIMKEHGLGGSIVLIASMSGSIANRGLFLTAYNSSKSAVLQMCRSLAVEWGEYGIRVNTVSPGYVRTAMTNLLLQTQPEKLDRWESDNPLHRIALPHEIKGPAMYLLSPASSFVTGFDARVDGGHCAW</sequence>
<dbReference type="PROSITE" id="PS00061">
    <property type="entry name" value="ADH_SHORT"/>
    <property type="match status" value="1"/>
</dbReference>
<dbReference type="GeneID" id="37036269"/>
<dbReference type="PANTHER" id="PTHR43008:SF9">
    <property type="entry name" value="OXIDOREDUCTASE"/>
    <property type="match status" value="1"/>
</dbReference>
<feature type="signal peptide" evidence="4">
    <location>
        <begin position="1"/>
        <end position="18"/>
    </location>
</feature>
<dbReference type="InterPro" id="IPR036291">
    <property type="entry name" value="NAD(P)-bd_dom_sf"/>
</dbReference>
<evidence type="ECO:0000256" key="3">
    <source>
        <dbReference type="ARBA" id="ARBA00023002"/>
    </source>
</evidence>
<dbReference type="Gene3D" id="3.40.50.720">
    <property type="entry name" value="NAD(P)-binding Rossmann-like Domain"/>
    <property type="match status" value="1"/>
</dbReference>
<protein>
    <submittedName>
        <fullName evidence="5">Oxidoreductase</fullName>
    </submittedName>
</protein>
<evidence type="ECO:0000256" key="2">
    <source>
        <dbReference type="ARBA" id="ARBA00022857"/>
    </source>
</evidence>
<accession>A0A316VU60</accession>
<keyword evidence="6" id="KW-1185">Reference proteome</keyword>
<keyword evidence="4" id="KW-0732">Signal</keyword>
<dbReference type="InParanoid" id="A0A316VU60"/>
<dbReference type="GO" id="GO:0016616">
    <property type="term" value="F:oxidoreductase activity, acting on the CH-OH group of donors, NAD or NADP as acceptor"/>
    <property type="evidence" value="ECO:0007669"/>
    <property type="project" value="UniProtKB-ARBA"/>
</dbReference>
<keyword evidence="3" id="KW-0560">Oxidoreductase</keyword>
<evidence type="ECO:0000313" key="5">
    <source>
        <dbReference type="EMBL" id="PWN40960.1"/>
    </source>
</evidence>
<dbReference type="RefSeq" id="XP_025368120.1">
    <property type="nucleotide sequence ID" value="XM_025514399.1"/>
</dbReference>
<organism evidence="5 6">
    <name type="scientific">Ceraceosorus guamensis</name>
    <dbReference type="NCBI Taxonomy" id="1522189"/>
    <lineage>
        <taxon>Eukaryota</taxon>
        <taxon>Fungi</taxon>
        <taxon>Dikarya</taxon>
        <taxon>Basidiomycota</taxon>
        <taxon>Ustilaginomycotina</taxon>
        <taxon>Exobasidiomycetes</taxon>
        <taxon>Ceraceosorales</taxon>
        <taxon>Ceraceosoraceae</taxon>
        <taxon>Ceraceosorus</taxon>
    </lineage>
</organism>
<dbReference type="InterPro" id="IPR002347">
    <property type="entry name" value="SDR_fam"/>
</dbReference>
<proteinExistence type="inferred from homology"/>
<reference evidence="5 6" key="1">
    <citation type="journal article" date="2018" name="Mol. Biol. Evol.">
        <title>Broad Genomic Sampling Reveals a Smut Pathogenic Ancestry of the Fungal Clade Ustilaginomycotina.</title>
        <authorList>
            <person name="Kijpornyongpan T."/>
            <person name="Mondo S.J."/>
            <person name="Barry K."/>
            <person name="Sandor L."/>
            <person name="Lee J."/>
            <person name="Lipzen A."/>
            <person name="Pangilinan J."/>
            <person name="LaButti K."/>
            <person name="Hainaut M."/>
            <person name="Henrissat B."/>
            <person name="Grigoriev I.V."/>
            <person name="Spatafora J.W."/>
            <person name="Aime M.C."/>
        </authorList>
    </citation>
    <scope>NUCLEOTIDE SEQUENCE [LARGE SCALE GENOMIC DNA]</scope>
    <source>
        <strain evidence="5 6">MCA 4658</strain>
    </source>
</reference>
<dbReference type="EMBL" id="KZ819402">
    <property type="protein sequence ID" value="PWN40960.1"/>
    <property type="molecule type" value="Genomic_DNA"/>
</dbReference>
<dbReference type="PANTHER" id="PTHR43008">
    <property type="entry name" value="BENZIL REDUCTASE"/>
    <property type="match status" value="1"/>
</dbReference>
<dbReference type="GO" id="GO:0050664">
    <property type="term" value="F:oxidoreductase activity, acting on NAD(P)H, oxygen as acceptor"/>
    <property type="evidence" value="ECO:0007669"/>
    <property type="project" value="TreeGrafter"/>
</dbReference>
<name>A0A316VU60_9BASI</name>
<feature type="chain" id="PRO_5016293688" evidence="4">
    <location>
        <begin position="19"/>
        <end position="344"/>
    </location>
</feature>
<dbReference type="OrthoDB" id="1669814at2759"/>
<comment type="similarity">
    <text evidence="1">Belongs to the short-chain dehydrogenases/reductases (SDR) family.</text>
</comment>
<evidence type="ECO:0000256" key="1">
    <source>
        <dbReference type="ARBA" id="ARBA00006484"/>
    </source>
</evidence>
<dbReference type="FunFam" id="3.40.50.720:FF:000245">
    <property type="entry name" value="Short chain dehydrogenase, putative"/>
    <property type="match status" value="1"/>
</dbReference>
<dbReference type="AlphaFoldDB" id="A0A316VU60"/>
<dbReference type="Pfam" id="PF13561">
    <property type="entry name" value="adh_short_C2"/>
    <property type="match status" value="1"/>
</dbReference>
<evidence type="ECO:0000313" key="6">
    <source>
        <dbReference type="Proteomes" id="UP000245783"/>
    </source>
</evidence>
<dbReference type="InterPro" id="IPR020904">
    <property type="entry name" value="Sc_DH/Rdtase_CS"/>
</dbReference>
<dbReference type="PRINTS" id="PR00081">
    <property type="entry name" value="GDHRDH"/>
</dbReference>
<dbReference type="STRING" id="1522189.A0A316VU60"/>
<evidence type="ECO:0000256" key="4">
    <source>
        <dbReference type="SAM" id="SignalP"/>
    </source>
</evidence>
<dbReference type="SUPFAM" id="SSF51735">
    <property type="entry name" value="NAD(P)-binding Rossmann-fold domains"/>
    <property type="match status" value="1"/>
</dbReference>
<keyword evidence="2" id="KW-0521">NADP</keyword>